<dbReference type="EMBL" id="JAVDQD010000003">
    <property type="protein sequence ID" value="MDR6239593.1"/>
    <property type="molecule type" value="Genomic_DNA"/>
</dbReference>
<reference evidence="1" key="1">
    <citation type="submission" date="2023-07" db="EMBL/GenBank/DDBJ databases">
        <title>Genomic Encyclopedia of Type Strains, Phase IV (KMG-IV): sequencing the most valuable type-strain genomes for metagenomic binning, comparative biology and taxonomic classification.</title>
        <authorList>
            <person name="Goeker M."/>
        </authorList>
    </citation>
    <scope>NUCLEOTIDE SEQUENCE</scope>
    <source>
        <strain evidence="1">DSM 26174</strain>
    </source>
</reference>
<protein>
    <submittedName>
        <fullName evidence="1">Biotin synthesis protein BioG</fullName>
        <ecNumber evidence="1">3.1.1.85</ecNumber>
    </submittedName>
</protein>
<dbReference type="EC" id="3.1.1.85" evidence="1"/>
<sequence>MTTNWITKDSNNLIIFFNGWGMDISPFKHLHSNDFDLLHIFDYSDSNHQDMIDERRINEYKNVVLISWSLGVWKSNQFLNHNKGVRCDKKIAINGTLQPINDQFGIPEKIFLGTLENLNERNLLKFRKRMCFKSPGETFFFEHLPTREFENVKTELKELFDDIKSESNVFANFDKAVISENDLIIPSNNQHSFWDGKTDIITLNDSHYPFHLWKSWDEIALL</sequence>
<proteinExistence type="predicted"/>
<keyword evidence="1" id="KW-0378">Hydrolase</keyword>
<dbReference type="Pfam" id="PF04301">
    <property type="entry name" value="BioG"/>
    <property type="match status" value="1"/>
</dbReference>
<evidence type="ECO:0000313" key="2">
    <source>
        <dbReference type="Proteomes" id="UP001185092"/>
    </source>
</evidence>
<dbReference type="InterPro" id="IPR007398">
    <property type="entry name" value="BioG"/>
</dbReference>
<evidence type="ECO:0000313" key="1">
    <source>
        <dbReference type="EMBL" id="MDR6239593.1"/>
    </source>
</evidence>
<organism evidence="1 2">
    <name type="scientific">Aureibacter tunicatorum</name>
    <dbReference type="NCBI Taxonomy" id="866807"/>
    <lineage>
        <taxon>Bacteria</taxon>
        <taxon>Pseudomonadati</taxon>
        <taxon>Bacteroidota</taxon>
        <taxon>Cytophagia</taxon>
        <taxon>Cytophagales</taxon>
        <taxon>Persicobacteraceae</taxon>
        <taxon>Aureibacter</taxon>
    </lineage>
</organism>
<dbReference type="Proteomes" id="UP001185092">
    <property type="component" value="Unassembled WGS sequence"/>
</dbReference>
<dbReference type="AlphaFoldDB" id="A0AAE4BT86"/>
<name>A0AAE4BT86_9BACT</name>
<dbReference type="RefSeq" id="WP_309939294.1">
    <property type="nucleotide sequence ID" value="NZ_AP025305.1"/>
</dbReference>
<dbReference type="GO" id="GO:0090499">
    <property type="term" value="F:pimelyl-[acyl-carrier protein] methyl ester esterase activity"/>
    <property type="evidence" value="ECO:0007669"/>
    <property type="project" value="UniProtKB-EC"/>
</dbReference>
<keyword evidence="2" id="KW-1185">Reference proteome</keyword>
<gene>
    <name evidence="1" type="ORF">HNQ88_002641</name>
</gene>
<comment type="caution">
    <text evidence="1">The sequence shown here is derived from an EMBL/GenBank/DDBJ whole genome shotgun (WGS) entry which is preliminary data.</text>
</comment>
<accession>A0AAE4BT86</accession>